<proteinExistence type="predicted"/>
<dbReference type="InterPro" id="IPR009305">
    <property type="entry name" value="Mpo1-like"/>
</dbReference>
<gene>
    <name evidence="2" type="ORF">SAMN05216361_1792</name>
</gene>
<evidence type="ECO:0000313" key="2">
    <source>
        <dbReference type="EMBL" id="SHG31283.1"/>
    </source>
</evidence>
<dbReference type="AlphaFoldDB" id="A0A1M5IU32"/>
<keyword evidence="1" id="KW-1133">Transmembrane helix</keyword>
<feature type="transmembrane region" description="Helical" evidence="1">
    <location>
        <begin position="117"/>
        <end position="138"/>
    </location>
</feature>
<accession>A0A1M5IU32</accession>
<evidence type="ECO:0000313" key="3">
    <source>
        <dbReference type="Proteomes" id="UP000184520"/>
    </source>
</evidence>
<reference evidence="3" key="1">
    <citation type="submission" date="2016-11" db="EMBL/GenBank/DDBJ databases">
        <authorList>
            <person name="Varghese N."/>
            <person name="Submissions S."/>
        </authorList>
    </citation>
    <scope>NUCLEOTIDE SEQUENCE [LARGE SCALE GENOMIC DNA]</scope>
    <source>
        <strain evidence="3">CGMCC 1.8995</strain>
    </source>
</reference>
<keyword evidence="3" id="KW-1185">Reference proteome</keyword>
<keyword evidence="1" id="KW-0812">Transmembrane</keyword>
<protein>
    <submittedName>
        <fullName evidence="2">Uncharacterized membrane protein YGL010W</fullName>
    </submittedName>
</protein>
<dbReference type="PANTHER" id="PTHR28026:SF9">
    <property type="entry name" value="2-HYDROXY-PALMITIC ACID DIOXYGENASE MPO1"/>
    <property type="match status" value="1"/>
</dbReference>
<dbReference type="EMBL" id="FQWD01000003">
    <property type="protein sequence ID" value="SHG31283.1"/>
    <property type="molecule type" value="Genomic_DNA"/>
</dbReference>
<dbReference type="GO" id="GO:0046521">
    <property type="term" value="P:sphingoid catabolic process"/>
    <property type="evidence" value="ECO:0007669"/>
    <property type="project" value="TreeGrafter"/>
</dbReference>
<dbReference type="STRING" id="634436.SAMN05216361_1792"/>
<organism evidence="2 3">
    <name type="scientific">Marisediminitalea aggregata</name>
    <dbReference type="NCBI Taxonomy" id="634436"/>
    <lineage>
        <taxon>Bacteria</taxon>
        <taxon>Pseudomonadati</taxon>
        <taxon>Pseudomonadota</taxon>
        <taxon>Gammaproteobacteria</taxon>
        <taxon>Alteromonadales</taxon>
        <taxon>Alteromonadaceae</taxon>
        <taxon>Marisediminitalea</taxon>
    </lineage>
</organism>
<evidence type="ECO:0000256" key="1">
    <source>
        <dbReference type="SAM" id="Phobius"/>
    </source>
</evidence>
<sequence>MKVNAVPRMNNNSHSGDDMRDIERLFNEYAESHQNHTNKLIHQLAVPLIYFSVIGLVWAIPVPDWIAQYDINFAHLLVLPVLYYYFLLSGPIGAAMTLLTIACFLVIEQIALSAIPVWQVSVAVFVVMWVLQFIGHAIEGKRPSFLTDLKFLLIGPAWVWGGWLKRLNIGY</sequence>
<name>A0A1M5IU32_9ALTE</name>
<feature type="transmembrane region" description="Helical" evidence="1">
    <location>
        <begin position="82"/>
        <end position="105"/>
    </location>
</feature>
<feature type="transmembrane region" description="Helical" evidence="1">
    <location>
        <begin position="44"/>
        <end position="62"/>
    </location>
</feature>
<keyword evidence="1" id="KW-0472">Membrane</keyword>
<dbReference type="GO" id="GO:0016020">
    <property type="term" value="C:membrane"/>
    <property type="evidence" value="ECO:0007669"/>
    <property type="project" value="GOC"/>
</dbReference>
<dbReference type="Pfam" id="PF06127">
    <property type="entry name" value="Mpo1-like"/>
    <property type="match status" value="1"/>
</dbReference>
<dbReference type="PANTHER" id="PTHR28026">
    <property type="entry name" value="DUF962 DOMAIN PROTEIN (AFU_ORTHOLOGUE AFUA_8G05310)"/>
    <property type="match status" value="1"/>
</dbReference>
<feature type="transmembrane region" description="Helical" evidence="1">
    <location>
        <begin position="144"/>
        <end position="164"/>
    </location>
</feature>
<dbReference type="Proteomes" id="UP000184520">
    <property type="component" value="Unassembled WGS sequence"/>
</dbReference>